<protein>
    <submittedName>
        <fullName evidence="2">N-acetyltransferase</fullName>
    </submittedName>
</protein>
<evidence type="ECO:0000313" key="2">
    <source>
        <dbReference type="EMBL" id="GEL22921.1"/>
    </source>
</evidence>
<proteinExistence type="predicted"/>
<dbReference type="Pfam" id="PF13508">
    <property type="entry name" value="Acetyltransf_7"/>
    <property type="match status" value="1"/>
</dbReference>
<keyword evidence="2" id="KW-0808">Transferase</keyword>
<dbReference type="InterPro" id="IPR016181">
    <property type="entry name" value="Acyl_CoA_acyltransferase"/>
</dbReference>
<reference evidence="2 3" key="1">
    <citation type="submission" date="2019-07" db="EMBL/GenBank/DDBJ databases">
        <title>Whole genome shotgun sequence of Pseudonocardia sulfidoxydans NBRC 16205.</title>
        <authorList>
            <person name="Hosoyama A."/>
            <person name="Uohara A."/>
            <person name="Ohji S."/>
            <person name="Ichikawa N."/>
        </authorList>
    </citation>
    <scope>NUCLEOTIDE SEQUENCE [LARGE SCALE GENOMIC DNA]</scope>
    <source>
        <strain evidence="2 3">NBRC 16205</strain>
    </source>
</reference>
<evidence type="ECO:0000259" key="1">
    <source>
        <dbReference type="PROSITE" id="PS51186"/>
    </source>
</evidence>
<dbReference type="Gene3D" id="3.40.630.30">
    <property type="match status" value="1"/>
</dbReference>
<dbReference type="SUPFAM" id="SSF55729">
    <property type="entry name" value="Acyl-CoA N-acyltransferases (Nat)"/>
    <property type="match status" value="1"/>
</dbReference>
<dbReference type="Proteomes" id="UP000321685">
    <property type="component" value="Unassembled WGS sequence"/>
</dbReference>
<gene>
    <name evidence="2" type="primary">yhbS</name>
    <name evidence="2" type="ORF">PSU4_18750</name>
</gene>
<dbReference type="InterPro" id="IPR000182">
    <property type="entry name" value="GNAT_dom"/>
</dbReference>
<sequence length="178" mass="18697">MLIRPETPADHDAVRAVHLAAFAPPDGSPAIEAALTDRLRGGAWYLPKFSLVAVVSGDGRDSDHRHSQVVGHVICTRAHVGETEALGLGPIGVLPGAQGNGIGSALVTAAVDAARTRGERLVGLLGDPNFYGRFGFVDARTVGIEAPDPAWGVHFQVLALDDDAPWGAFRYATPFDDL</sequence>
<feature type="domain" description="N-acetyltransferase" evidence="1">
    <location>
        <begin position="1"/>
        <end position="163"/>
    </location>
</feature>
<dbReference type="EMBL" id="BJVJ01000013">
    <property type="protein sequence ID" value="GEL22921.1"/>
    <property type="molecule type" value="Genomic_DNA"/>
</dbReference>
<accession>A0A511DDP0</accession>
<dbReference type="AlphaFoldDB" id="A0A511DDP0"/>
<organism evidence="2 3">
    <name type="scientific">Pseudonocardia sulfidoxydans NBRC 16205</name>
    <dbReference type="NCBI Taxonomy" id="1223511"/>
    <lineage>
        <taxon>Bacteria</taxon>
        <taxon>Bacillati</taxon>
        <taxon>Actinomycetota</taxon>
        <taxon>Actinomycetes</taxon>
        <taxon>Pseudonocardiales</taxon>
        <taxon>Pseudonocardiaceae</taxon>
        <taxon>Pseudonocardia</taxon>
    </lineage>
</organism>
<comment type="caution">
    <text evidence="2">The sequence shown here is derived from an EMBL/GenBank/DDBJ whole genome shotgun (WGS) entry which is preliminary data.</text>
</comment>
<dbReference type="OrthoDB" id="9797178at2"/>
<dbReference type="GO" id="GO:0016747">
    <property type="term" value="F:acyltransferase activity, transferring groups other than amino-acyl groups"/>
    <property type="evidence" value="ECO:0007669"/>
    <property type="project" value="InterPro"/>
</dbReference>
<dbReference type="RefSeq" id="WP_147105040.1">
    <property type="nucleotide sequence ID" value="NZ_BJVJ01000013.1"/>
</dbReference>
<name>A0A511DDP0_9PSEU</name>
<dbReference type="CDD" id="cd04301">
    <property type="entry name" value="NAT_SF"/>
    <property type="match status" value="1"/>
</dbReference>
<dbReference type="PROSITE" id="PS51186">
    <property type="entry name" value="GNAT"/>
    <property type="match status" value="1"/>
</dbReference>
<keyword evidence="3" id="KW-1185">Reference proteome</keyword>
<evidence type="ECO:0000313" key="3">
    <source>
        <dbReference type="Proteomes" id="UP000321685"/>
    </source>
</evidence>